<dbReference type="CDD" id="cd16607">
    <property type="entry name" value="RING-HC_TRIM60-like_C-IV"/>
    <property type="match status" value="1"/>
</dbReference>
<accession>A0A8B7RZ58</accession>
<dbReference type="PANTHER" id="PTHR24103">
    <property type="entry name" value="E3 UBIQUITIN-PROTEIN LIGASE TRIM"/>
    <property type="match status" value="1"/>
</dbReference>
<reference evidence="9" key="1">
    <citation type="submission" date="2025-08" db="UniProtKB">
        <authorList>
            <consortium name="RefSeq"/>
        </authorList>
    </citation>
    <scope>IDENTIFICATION</scope>
    <source>
        <tissue evidence="9">Muscle</tissue>
    </source>
</reference>
<evidence type="ECO:0000313" key="8">
    <source>
        <dbReference type="Proteomes" id="UP000694851"/>
    </source>
</evidence>
<keyword evidence="2 4" id="KW-0863">Zinc-finger</keyword>
<dbReference type="Pfam" id="PF00622">
    <property type="entry name" value="SPRY"/>
    <property type="match status" value="1"/>
</dbReference>
<dbReference type="PROSITE" id="PS50089">
    <property type="entry name" value="ZF_RING_2"/>
    <property type="match status" value="1"/>
</dbReference>
<dbReference type="PRINTS" id="PR01407">
    <property type="entry name" value="BUTYPHLNCDUF"/>
</dbReference>
<dbReference type="Pfam" id="PF00643">
    <property type="entry name" value="zf-B_box"/>
    <property type="match status" value="1"/>
</dbReference>
<dbReference type="PROSITE" id="PS50188">
    <property type="entry name" value="B302_SPRY"/>
    <property type="match status" value="1"/>
</dbReference>
<evidence type="ECO:0000313" key="9">
    <source>
        <dbReference type="RefSeq" id="XP_019506119.1"/>
    </source>
</evidence>
<keyword evidence="1" id="KW-0479">Metal-binding</keyword>
<dbReference type="Proteomes" id="UP000694851">
    <property type="component" value="Unplaced"/>
</dbReference>
<name>A0A8B7RZ58_HIPAR</name>
<proteinExistence type="predicted"/>
<dbReference type="InterPro" id="IPR006574">
    <property type="entry name" value="PRY"/>
</dbReference>
<dbReference type="Gene3D" id="3.30.160.60">
    <property type="entry name" value="Classic Zinc Finger"/>
    <property type="match status" value="1"/>
</dbReference>
<evidence type="ECO:0000259" key="6">
    <source>
        <dbReference type="PROSITE" id="PS50119"/>
    </source>
</evidence>
<dbReference type="InterPro" id="IPR001841">
    <property type="entry name" value="Znf_RING"/>
</dbReference>
<evidence type="ECO:0000256" key="4">
    <source>
        <dbReference type="PROSITE-ProRule" id="PRU00024"/>
    </source>
</evidence>
<organism evidence="8 9">
    <name type="scientific">Hipposideros armiger</name>
    <name type="common">Great Himalayan leaf-nosed bat</name>
    <dbReference type="NCBI Taxonomy" id="186990"/>
    <lineage>
        <taxon>Eukaryota</taxon>
        <taxon>Metazoa</taxon>
        <taxon>Chordata</taxon>
        <taxon>Craniata</taxon>
        <taxon>Vertebrata</taxon>
        <taxon>Euteleostomi</taxon>
        <taxon>Mammalia</taxon>
        <taxon>Eutheria</taxon>
        <taxon>Laurasiatheria</taxon>
        <taxon>Chiroptera</taxon>
        <taxon>Yinpterochiroptera</taxon>
        <taxon>Rhinolophoidea</taxon>
        <taxon>Hipposideridae</taxon>
        <taxon>Hipposideros</taxon>
    </lineage>
</organism>
<evidence type="ECO:0000259" key="7">
    <source>
        <dbReference type="PROSITE" id="PS50188"/>
    </source>
</evidence>
<dbReference type="InterPro" id="IPR013083">
    <property type="entry name" value="Znf_RING/FYVE/PHD"/>
</dbReference>
<keyword evidence="8" id="KW-1185">Reference proteome</keyword>
<feature type="domain" description="RING-type" evidence="5">
    <location>
        <begin position="16"/>
        <end position="56"/>
    </location>
</feature>
<evidence type="ECO:0000259" key="5">
    <source>
        <dbReference type="PROSITE" id="PS50089"/>
    </source>
</evidence>
<dbReference type="SUPFAM" id="SSF57850">
    <property type="entry name" value="RING/U-box"/>
    <property type="match status" value="1"/>
</dbReference>
<dbReference type="GO" id="GO:0008270">
    <property type="term" value="F:zinc ion binding"/>
    <property type="evidence" value="ECO:0007669"/>
    <property type="project" value="UniProtKB-KW"/>
</dbReference>
<dbReference type="PROSITE" id="PS00518">
    <property type="entry name" value="ZF_RING_1"/>
    <property type="match status" value="1"/>
</dbReference>
<feature type="domain" description="B30.2/SPRY" evidence="7">
    <location>
        <begin position="277"/>
        <end position="459"/>
    </location>
</feature>
<dbReference type="InterPro" id="IPR001870">
    <property type="entry name" value="B30.2/SPRY"/>
</dbReference>
<dbReference type="SUPFAM" id="SSF49899">
    <property type="entry name" value="Concanavalin A-like lectins/glucanases"/>
    <property type="match status" value="1"/>
</dbReference>
<protein>
    <submittedName>
        <fullName evidence="9">Tripartite motif-containing protein 60-like</fullName>
    </submittedName>
</protein>
<dbReference type="InterPro" id="IPR013320">
    <property type="entry name" value="ConA-like_dom_sf"/>
</dbReference>
<dbReference type="AlphaFoldDB" id="A0A8B7RZ58"/>
<gene>
    <name evidence="9" type="primary">LOC109386946</name>
</gene>
<dbReference type="InterPro" id="IPR003879">
    <property type="entry name" value="Butyrophylin_SPRY"/>
</dbReference>
<dbReference type="Pfam" id="PF13765">
    <property type="entry name" value="PRY"/>
    <property type="match status" value="1"/>
</dbReference>
<dbReference type="SMART" id="SM00184">
    <property type="entry name" value="RING"/>
    <property type="match status" value="1"/>
</dbReference>
<dbReference type="Pfam" id="PF15227">
    <property type="entry name" value="zf-C3HC4_4"/>
    <property type="match status" value="1"/>
</dbReference>
<dbReference type="Gene3D" id="2.60.120.920">
    <property type="match status" value="1"/>
</dbReference>
<dbReference type="PROSITE" id="PS50119">
    <property type="entry name" value="ZF_BBOX"/>
    <property type="match status" value="1"/>
</dbReference>
<dbReference type="InterPro" id="IPR000315">
    <property type="entry name" value="Znf_B-box"/>
</dbReference>
<evidence type="ECO:0000256" key="2">
    <source>
        <dbReference type="ARBA" id="ARBA00022771"/>
    </source>
</evidence>
<dbReference type="Gene3D" id="3.30.40.10">
    <property type="entry name" value="Zinc/RING finger domain, C3HC4 (zinc finger)"/>
    <property type="match status" value="1"/>
</dbReference>
<sequence length="459" mass="53420">MAFAASVAKLQEEARCPICLDYLRNPVTIECGHNFCYSCIHQRWEGLQDTCPCPICLHHCSDRNLKRNTQLCYVTDIVKQLPTPRKKRKRQEEKLLCKEHKEALALFCEKDLELLCPQCRITADHQDHPLKPIEEAAASQRRKLKSYIEPLREQVEDAERGYESEVSKTFEVRRKVENWRRELHYECKELKYSLETEQGAINACLFTEDKDFEEKLTENRRQISNHVSVLNNLLMEIAEKYLQTDLELLTNIESTRNRYEHIETPAAFSYELKKESCTLPPHYFGLHKMISTFHVDLTLDPETAHACLIVSRDRKSVIFRAMTQNYFRNPQALTSYPGVLSSEGFDAGRHFWQVEIKGTGDWSLGICKESFPRHQLMSPSLSNSSWQAQLFITICGTCLIGQVRRIGVFLDYELGEVSFYNLNSRAYLYRFTDTFTEKLLPYFSIGPSKSLKISILRDK</sequence>
<feature type="domain" description="B box-type" evidence="6">
    <location>
        <begin position="92"/>
        <end position="133"/>
    </location>
</feature>
<dbReference type="SMART" id="SM00589">
    <property type="entry name" value="PRY"/>
    <property type="match status" value="1"/>
</dbReference>
<dbReference type="KEGG" id="hai:109386946"/>
<evidence type="ECO:0000256" key="3">
    <source>
        <dbReference type="ARBA" id="ARBA00022833"/>
    </source>
</evidence>
<dbReference type="RefSeq" id="XP_019506119.1">
    <property type="nucleotide sequence ID" value="XM_019650574.1"/>
</dbReference>
<dbReference type="InterPro" id="IPR003877">
    <property type="entry name" value="SPRY_dom"/>
</dbReference>
<dbReference type="InterPro" id="IPR043136">
    <property type="entry name" value="B30.2/SPRY_sf"/>
</dbReference>
<dbReference type="SMART" id="SM00336">
    <property type="entry name" value="BBOX"/>
    <property type="match status" value="1"/>
</dbReference>
<dbReference type="SMART" id="SM00449">
    <property type="entry name" value="SPRY"/>
    <property type="match status" value="1"/>
</dbReference>
<evidence type="ECO:0000256" key="1">
    <source>
        <dbReference type="ARBA" id="ARBA00022723"/>
    </source>
</evidence>
<dbReference type="InterPro" id="IPR050143">
    <property type="entry name" value="TRIM/RBCC"/>
</dbReference>
<keyword evidence="3" id="KW-0862">Zinc</keyword>
<dbReference type="SUPFAM" id="SSF57845">
    <property type="entry name" value="B-box zinc-binding domain"/>
    <property type="match status" value="1"/>
</dbReference>
<dbReference type="InterPro" id="IPR017907">
    <property type="entry name" value="Znf_RING_CS"/>
</dbReference>
<dbReference type="OrthoDB" id="654191at2759"/>
<dbReference type="GeneID" id="109386946"/>